<dbReference type="KEGG" id="psac:PSM36_0417"/>
<dbReference type="GO" id="GO:0004523">
    <property type="term" value="F:RNA-DNA hybrid ribonuclease activity"/>
    <property type="evidence" value="ECO:0007669"/>
    <property type="project" value="UniProtKB-UniRule"/>
</dbReference>
<evidence type="ECO:0000256" key="7">
    <source>
        <dbReference type="ARBA" id="ARBA00022722"/>
    </source>
</evidence>
<evidence type="ECO:0000256" key="6">
    <source>
        <dbReference type="ARBA" id="ARBA00022490"/>
    </source>
</evidence>
<dbReference type="GO" id="GO:0032299">
    <property type="term" value="C:ribonuclease H2 complex"/>
    <property type="evidence" value="ECO:0007669"/>
    <property type="project" value="TreeGrafter"/>
</dbReference>
<comment type="function">
    <text evidence="3 13">Endonuclease that specifically degrades the RNA of RNA-DNA hybrids.</text>
</comment>
<feature type="binding site" evidence="12">
    <location>
        <position position="111"/>
    </location>
    <ligand>
        <name>a divalent metal cation</name>
        <dbReference type="ChEBI" id="CHEBI:60240"/>
    </ligand>
</feature>
<dbReference type="Pfam" id="PF01351">
    <property type="entry name" value="RNase_HII"/>
    <property type="match status" value="1"/>
</dbReference>
<evidence type="ECO:0000256" key="9">
    <source>
        <dbReference type="ARBA" id="ARBA00022759"/>
    </source>
</evidence>
<feature type="binding site" evidence="12">
    <location>
        <position position="110"/>
    </location>
    <ligand>
        <name>a divalent metal cation</name>
        <dbReference type="ChEBI" id="CHEBI:60240"/>
    </ligand>
</feature>
<evidence type="ECO:0000256" key="13">
    <source>
        <dbReference type="RuleBase" id="RU003515"/>
    </source>
</evidence>
<comment type="cofactor">
    <cofactor evidence="2">
        <name>Mg(2+)</name>
        <dbReference type="ChEBI" id="CHEBI:18420"/>
    </cofactor>
</comment>
<comment type="similarity">
    <text evidence="5">Belongs to the RNase HII family. RnhC subfamily.</text>
</comment>
<evidence type="ECO:0000256" key="3">
    <source>
        <dbReference type="ARBA" id="ARBA00004065"/>
    </source>
</evidence>
<feature type="domain" description="RNase H type-2" evidence="14">
    <location>
        <begin position="104"/>
        <end position="319"/>
    </location>
</feature>
<dbReference type="CDD" id="cd06590">
    <property type="entry name" value="RNase_HII_bacteria_HIII_like"/>
    <property type="match status" value="1"/>
</dbReference>
<evidence type="ECO:0000313" key="16">
    <source>
        <dbReference type="Proteomes" id="UP000187464"/>
    </source>
</evidence>
<dbReference type="EC" id="3.1.26.4" evidence="13"/>
<gene>
    <name evidence="15" type="ORF">PSM36_0417</name>
</gene>
<protein>
    <recommendedName>
        <fullName evidence="13">Ribonuclease</fullName>
        <ecNumber evidence="13">3.1.26.4</ecNumber>
    </recommendedName>
</protein>
<keyword evidence="8 12" id="KW-0479">Metal-binding</keyword>
<keyword evidence="7 12" id="KW-0540">Nuclease</keyword>
<dbReference type="GO" id="GO:0003723">
    <property type="term" value="F:RNA binding"/>
    <property type="evidence" value="ECO:0007669"/>
    <property type="project" value="UniProtKB-UniRule"/>
</dbReference>
<keyword evidence="11" id="KW-0460">Magnesium</keyword>
<comment type="catalytic activity">
    <reaction evidence="1 12 13">
        <text>Endonucleolytic cleavage to 5'-phosphomonoester.</text>
        <dbReference type="EC" id="3.1.26.4"/>
    </reaction>
</comment>
<dbReference type="InterPro" id="IPR004641">
    <property type="entry name" value="RNase_HIII"/>
</dbReference>
<dbReference type="PANTHER" id="PTHR10954">
    <property type="entry name" value="RIBONUCLEASE H2 SUBUNIT A"/>
    <property type="match status" value="1"/>
</dbReference>
<evidence type="ECO:0000256" key="4">
    <source>
        <dbReference type="ARBA" id="ARBA00004496"/>
    </source>
</evidence>
<evidence type="ECO:0000259" key="14">
    <source>
        <dbReference type="PROSITE" id="PS51975"/>
    </source>
</evidence>
<keyword evidence="16" id="KW-1185">Reference proteome</keyword>
<dbReference type="GO" id="GO:0006298">
    <property type="term" value="P:mismatch repair"/>
    <property type="evidence" value="ECO:0007669"/>
    <property type="project" value="TreeGrafter"/>
</dbReference>
<evidence type="ECO:0000256" key="11">
    <source>
        <dbReference type="ARBA" id="ARBA00022842"/>
    </source>
</evidence>
<evidence type="ECO:0000313" key="15">
    <source>
        <dbReference type="EMBL" id="SCD19249.1"/>
    </source>
</evidence>
<dbReference type="GO" id="GO:0043137">
    <property type="term" value="P:DNA replication, removal of RNA primer"/>
    <property type="evidence" value="ECO:0007669"/>
    <property type="project" value="TreeGrafter"/>
</dbReference>
<sequence length="319" mass="35491">MDELRKKLNEVVLISRPKLESSGYSILEIKEINYGVQLSLSKAGSKSIVRIFSNNKGNIRYDYSPINDFLIKSEIANILEGKQEIGNMEVAPVPKGSIQDNDFFPLIGTDESGKGDYFGPLVAAGVFVDLDKKPLLEQIGIKDSKKISDKSIPLLANKIKAICKDRFAVIEISPETYNNLYDKFKEEGKNLNTLLAWGHAKAIEEVLTKVDCDNALSDKFADEKFIISKLQEKGKKITLRQEHKAESNIAVAAASVLARARFLEKLNKLSIEYNIALSKGVSKDVVEQAKVIFNNLGENTLRKIAKIHFKTTESVISQA</sequence>
<evidence type="ECO:0000256" key="10">
    <source>
        <dbReference type="ARBA" id="ARBA00022801"/>
    </source>
</evidence>
<dbReference type="NCBIfam" id="TIGR00716">
    <property type="entry name" value="rnhC"/>
    <property type="match status" value="1"/>
</dbReference>
<dbReference type="Proteomes" id="UP000187464">
    <property type="component" value="Chromosome I"/>
</dbReference>
<accession>A0A1R3SZE3</accession>
<evidence type="ECO:0000256" key="12">
    <source>
        <dbReference type="PROSITE-ProRule" id="PRU01319"/>
    </source>
</evidence>
<dbReference type="GO" id="GO:0046872">
    <property type="term" value="F:metal ion binding"/>
    <property type="evidence" value="ECO:0007669"/>
    <property type="project" value="UniProtKB-KW"/>
</dbReference>
<dbReference type="RefSeq" id="WP_197684912.1">
    <property type="nucleotide sequence ID" value="NZ_LT605205.1"/>
</dbReference>
<dbReference type="Gene3D" id="3.30.420.10">
    <property type="entry name" value="Ribonuclease H-like superfamily/Ribonuclease H"/>
    <property type="match status" value="1"/>
</dbReference>
<dbReference type="InterPro" id="IPR001352">
    <property type="entry name" value="RNase_HII/HIII"/>
</dbReference>
<name>A0A1R3SZE3_9BACT</name>
<evidence type="ECO:0000256" key="5">
    <source>
        <dbReference type="ARBA" id="ARBA00008378"/>
    </source>
</evidence>
<keyword evidence="9 12" id="KW-0255">Endonuclease</keyword>
<reference evidence="15 16" key="1">
    <citation type="submission" date="2016-08" db="EMBL/GenBank/DDBJ databases">
        <authorList>
            <person name="Seilhamer J.J."/>
        </authorList>
    </citation>
    <scope>NUCLEOTIDE SEQUENCE [LARGE SCALE GENOMIC DNA]</scope>
    <source>
        <strain evidence="15">M3/6</strain>
    </source>
</reference>
<dbReference type="InterPro" id="IPR036397">
    <property type="entry name" value="RNaseH_sf"/>
</dbReference>
<dbReference type="AlphaFoldDB" id="A0A1R3SZE3"/>
<dbReference type="PANTHER" id="PTHR10954:SF23">
    <property type="entry name" value="RIBONUCLEASE"/>
    <property type="match status" value="1"/>
</dbReference>
<dbReference type="GO" id="GO:0005737">
    <property type="term" value="C:cytoplasm"/>
    <property type="evidence" value="ECO:0007669"/>
    <property type="project" value="UniProtKB-SubCell"/>
</dbReference>
<dbReference type="SUPFAM" id="SSF53098">
    <property type="entry name" value="Ribonuclease H-like"/>
    <property type="match status" value="1"/>
</dbReference>
<dbReference type="InterPro" id="IPR012337">
    <property type="entry name" value="RNaseH-like_sf"/>
</dbReference>
<dbReference type="EMBL" id="LT605205">
    <property type="protein sequence ID" value="SCD19249.1"/>
    <property type="molecule type" value="Genomic_DNA"/>
</dbReference>
<dbReference type="STRING" id="1642647.PSM36_0417"/>
<proteinExistence type="inferred from homology"/>
<comment type="subcellular location">
    <subcellularLocation>
        <location evidence="4">Cytoplasm</location>
    </subcellularLocation>
</comment>
<dbReference type="PROSITE" id="PS51975">
    <property type="entry name" value="RNASE_H_2"/>
    <property type="match status" value="1"/>
</dbReference>
<feature type="binding site" evidence="12">
    <location>
        <position position="218"/>
    </location>
    <ligand>
        <name>a divalent metal cation</name>
        <dbReference type="ChEBI" id="CHEBI:60240"/>
    </ligand>
</feature>
<evidence type="ECO:0000256" key="1">
    <source>
        <dbReference type="ARBA" id="ARBA00000077"/>
    </source>
</evidence>
<comment type="cofactor">
    <cofactor evidence="12">
        <name>Mn(2+)</name>
        <dbReference type="ChEBI" id="CHEBI:29035"/>
    </cofactor>
    <cofactor evidence="12">
        <name>Mg(2+)</name>
        <dbReference type="ChEBI" id="CHEBI:18420"/>
    </cofactor>
    <text evidence="12">Manganese or magnesium. Binds 1 divalent metal ion per monomer in the absence of substrate. May bind a second metal ion after substrate binding.</text>
</comment>
<evidence type="ECO:0000256" key="2">
    <source>
        <dbReference type="ARBA" id="ARBA00001946"/>
    </source>
</evidence>
<keyword evidence="10 12" id="KW-0378">Hydrolase</keyword>
<keyword evidence="6" id="KW-0963">Cytoplasm</keyword>
<organism evidence="15 16">
    <name type="scientific">Proteiniphilum saccharofermentans</name>
    <dbReference type="NCBI Taxonomy" id="1642647"/>
    <lineage>
        <taxon>Bacteria</taxon>
        <taxon>Pseudomonadati</taxon>
        <taxon>Bacteroidota</taxon>
        <taxon>Bacteroidia</taxon>
        <taxon>Bacteroidales</taxon>
        <taxon>Dysgonomonadaceae</taxon>
        <taxon>Proteiniphilum</taxon>
    </lineage>
</organism>
<evidence type="ECO:0000256" key="8">
    <source>
        <dbReference type="ARBA" id="ARBA00022723"/>
    </source>
</evidence>
<dbReference type="InterPro" id="IPR024567">
    <property type="entry name" value="RNase_HII/HIII_dom"/>
</dbReference>